<dbReference type="EMBL" id="WBSO01000015">
    <property type="protein sequence ID" value="KAB8295371.1"/>
    <property type="molecule type" value="Genomic_DNA"/>
</dbReference>
<keyword evidence="1" id="KW-0812">Transmembrane</keyword>
<reference evidence="2 3" key="1">
    <citation type="submission" date="2019-09" db="EMBL/GenBank/DDBJ databases">
        <title>Characterization of the phylogenetic diversity of two novel species belonging to the genus Bifidobacterium: Bifidobacterium cebidarum sp. nov. and Bifidobacterium leontopitheci sp. nov.</title>
        <authorList>
            <person name="Lugli G.A."/>
            <person name="Duranti S."/>
            <person name="Milani C."/>
            <person name="Turroni F."/>
            <person name="Ventura M."/>
        </authorList>
    </citation>
    <scope>NUCLEOTIDE SEQUENCE [LARGE SCALE GENOMIC DNA]</scope>
    <source>
        <strain evidence="2 3">DSM 100238</strain>
    </source>
</reference>
<feature type="transmembrane region" description="Helical" evidence="1">
    <location>
        <begin position="66"/>
        <end position="88"/>
    </location>
</feature>
<dbReference type="RefSeq" id="WP_152356143.1">
    <property type="nucleotide sequence ID" value="NZ_JBHLXF010000002.1"/>
</dbReference>
<keyword evidence="1" id="KW-0472">Membrane</keyword>
<feature type="transmembrane region" description="Helical" evidence="1">
    <location>
        <begin position="109"/>
        <end position="131"/>
    </location>
</feature>
<dbReference type="Pfam" id="PF06541">
    <property type="entry name" value="ABC_trans_CmpB"/>
    <property type="match status" value="1"/>
</dbReference>
<feature type="transmembrane region" description="Helical" evidence="1">
    <location>
        <begin position="143"/>
        <end position="167"/>
    </location>
</feature>
<comment type="caution">
    <text evidence="2">The sequence shown here is derived from an EMBL/GenBank/DDBJ whole genome shotgun (WGS) entry which is preliminary data.</text>
</comment>
<evidence type="ECO:0000313" key="3">
    <source>
        <dbReference type="Proteomes" id="UP000440041"/>
    </source>
</evidence>
<dbReference type="Proteomes" id="UP000440041">
    <property type="component" value="Unassembled WGS sequence"/>
</dbReference>
<feature type="transmembrane region" description="Helical" evidence="1">
    <location>
        <begin position="12"/>
        <end position="31"/>
    </location>
</feature>
<dbReference type="OrthoDB" id="9789229at2"/>
<dbReference type="AlphaFoldDB" id="A0A6A2W2E4"/>
<proteinExistence type="predicted"/>
<gene>
    <name evidence="2" type="ORF">DSM100238_1607</name>
</gene>
<dbReference type="InterPro" id="IPR010540">
    <property type="entry name" value="CmpB_TMEM229"/>
</dbReference>
<name>A0A6A2W2E4_9BIFI</name>
<evidence type="ECO:0000256" key="1">
    <source>
        <dbReference type="SAM" id="Phobius"/>
    </source>
</evidence>
<organism evidence="2 3">
    <name type="scientific">Bifidobacterium apri</name>
    <dbReference type="NCBI Taxonomy" id="1769423"/>
    <lineage>
        <taxon>Bacteria</taxon>
        <taxon>Bacillati</taxon>
        <taxon>Actinomycetota</taxon>
        <taxon>Actinomycetes</taxon>
        <taxon>Bifidobacteriales</taxon>
        <taxon>Bifidobacteriaceae</taxon>
        <taxon>Bifidobacterium</taxon>
    </lineage>
</organism>
<keyword evidence="3" id="KW-1185">Reference proteome</keyword>
<feature type="transmembrane region" description="Helical" evidence="1">
    <location>
        <begin position="38"/>
        <end position="60"/>
    </location>
</feature>
<protein>
    <submittedName>
        <fullName evidence="2">Putative ABC-transporter type IV</fullName>
    </submittedName>
</protein>
<sequence length="271" mass="29409">MIVAFEQPFLWFVGYSVVGWIYESSLVSITSRRWVNRGFLNGPLCPIYGVGAVLAVLLLSGIANPAVVFVAAAGGASVLEYVTSWGMEQLFHARWWDYSRRRFNIQGRVCLLGAVVFGAAGVLIVKVAQPLVAAMTSVIPPAALHAVCIVCAVALAADVVVTIRGMAGFEENLDRLKAVIQEYASKAGESLPVWEEPTIARRMRAWSESSQEAFTRLRDAATSVLSAQQRRMIGAFPRLTSTTSSAYDSLIETVRHLIDRDGGDAADGDNR</sequence>
<accession>A0A6A2W2E4</accession>
<evidence type="ECO:0000313" key="2">
    <source>
        <dbReference type="EMBL" id="KAB8295371.1"/>
    </source>
</evidence>
<keyword evidence="1" id="KW-1133">Transmembrane helix</keyword>